<sequence>MSATVLTLVGPVNNQVNLGKSLVKANAGSVTGESTLRYRRPRPLSLEVPVIFSFLPEWSMVHGV</sequence>
<organism evidence="1 2">
    <name type="scientific">Paeniglutamicibacter cryotolerans</name>
    <dbReference type="NCBI Taxonomy" id="670079"/>
    <lineage>
        <taxon>Bacteria</taxon>
        <taxon>Bacillati</taxon>
        <taxon>Actinomycetota</taxon>
        <taxon>Actinomycetes</taxon>
        <taxon>Micrococcales</taxon>
        <taxon>Micrococcaceae</taxon>
        <taxon>Paeniglutamicibacter</taxon>
    </lineage>
</organism>
<evidence type="ECO:0000313" key="2">
    <source>
        <dbReference type="Proteomes" id="UP000523000"/>
    </source>
</evidence>
<dbReference type="Proteomes" id="UP000523000">
    <property type="component" value="Unassembled WGS sequence"/>
</dbReference>
<evidence type="ECO:0000313" key="1">
    <source>
        <dbReference type="EMBL" id="MBB2996069.1"/>
    </source>
</evidence>
<name>A0A839QIQ0_9MICC</name>
<gene>
    <name evidence="1" type="ORF">E9229_002260</name>
</gene>
<dbReference type="EMBL" id="JACHVS010000001">
    <property type="protein sequence ID" value="MBB2996069.1"/>
    <property type="molecule type" value="Genomic_DNA"/>
</dbReference>
<accession>A0A839QIQ0</accession>
<dbReference type="AlphaFoldDB" id="A0A839QIQ0"/>
<protein>
    <submittedName>
        <fullName evidence="1">Uncharacterized protein</fullName>
    </submittedName>
</protein>
<keyword evidence="2" id="KW-1185">Reference proteome</keyword>
<proteinExistence type="predicted"/>
<reference evidence="1 2" key="1">
    <citation type="submission" date="2020-08" db="EMBL/GenBank/DDBJ databases">
        <title>Sequencing the genomes of 1000 actinobacteria strains.</title>
        <authorList>
            <person name="Klenk H.-P."/>
        </authorList>
    </citation>
    <scope>NUCLEOTIDE SEQUENCE [LARGE SCALE GENOMIC DNA]</scope>
    <source>
        <strain evidence="1 2">DSM 22826</strain>
    </source>
</reference>
<comment type="caution">
    <text evidence="1">The sequence shown here is derived from an EMBL/GenBank/DDBJ whole genome shotgun (WGS) entry which is preliminary data.</text>
</comment>